<evidence type="ECO:0000256" key="3">
    <source>
        <dbReference type="ARBA" id="ARBA00022552"/>
    </source>
</evidence>
<dbReference type="Pfam" id="PF05997">
    <property type="entry name" value="Nop52"/>
    <property type="match status" value="1"/>
</dbReference>
<dbReference type="EMBL" id="AVOT02000493">
    <property type="protein sequence ID" value="MBW0463143.1"/>
    <property type="molecule type" value="Genomic_DNA"/>
</dbReference>
<accession>A0A9Q3BDB1</accession>
<evidence type="ECO:0000256" key="1">
    <source>
        <dbReference type="ARBA" id="ARBA00004123"/>
    </source>
</evidence>
<dbReference type="PANTHER" id="PTHR13026:SF0">
    <property type="entry name" value="RIBOSOMAL RNA PROCESSING 1B"/>
    <property type="match status" value="1"/>
</dbReference>
<evidence type="ECO:0000256" key="4">
    <source>
        <dbReference type="ARBA" id="ARBA00023242"/>
    </source>
</evidence>
<dbReference type="OrthoDB" id="2019504at2759"/>
<name>A0A9Q3BDB1_9BASI</name>
<reference evidence="6" key="1">
    <citation type="submission" date="2021-03" db="EMBL/GenBank/DDBJ databases">
        <title>Draft genome sequence of rust myrtle Austropuccinia psidii MF-1, a brazilian biotype.</title>
        <authorList>
            <person name="Quecine M.C."/>
            <person name="Pachon D.M.R."/>
            <person name="Bonatelli M.L."/>
            <person name="Correr F.H."/>
            <person name="Franceschini L.M."/>
            <person name="Leite T.F."/>
            <person name="Margarido G.R.A."/>
            <person name="Almeida C.A."/>
            <person name="Ferrarezi J.A."/>
            <person name="Labate C.A."/>
        </authorList>
    </citation>
    <scope>NUCLEOTIDE SEQUENCE</scope>
    <source>
        <strain evidence="6">MF-1</strain>
    </source>
</reference>
<sequence>MSVLSSPPKCSNKRKSTDGQLDTELSSKKKSGRKSKPSLKGDVPPLGKFLASNDKTTRDRAVAALHKFLSMQPGFAEGSSEQRDVFDHTEDNADASWKPLEADDLRMDTLELAKLYKGLFYCYWMSDKPLVQQDLAKELAQLCLVVRPRKAHSHSALAQVLTTQAALSFWKGFWETLSREWHGVDKHRIDKYLLLMRRFVEVGFKILQRMHWNSKAISIWSNILKETIFNVEDCRTPLSIAYHFSDIFLTELDRVLEQKPSPPAPILLLLSPLCHALSKACAGTATFAKILENIFDPLLENFDYFDSNHLKKPSSSTIALYPTFETSLSNSSSSTGTINTCTTAAELKVNVLKLLFETGSNQNCSDANRRKLYQYWSSKGGAADDE</sequence>
<evidence type="ECO:0000313" key="6">
    <source>
        <dbReference type="EMBL" id="MBW0463143.1"/>
    </source>
</evidence>
<gene>
    <name evidence="6" type="ORF">O181_002858</name>
</gene>
<evidence type="ECO:0000256" key="5">
    <source>
        <dbReference type="SAM" id="MobiDB-lite"/>
    </source>
</evidence>
<comment type="similarity">
    <text evidence="2">Belongs to the RRP1 family.</text>
</comment>
<keyword evidence="4" id="KW-0539">Nucleus</keyword>
<dbReference type="InterPro" id="IPR010301">
    <property type="entry name" value="RRP1"/>
</dbReference>
<dbReference type="PANTHER" id="PTHR13026">
    <property type="entry name" value="NNP-1 PROTEIN NOVEL NUCLEAR PROTEIN 1 NOP52"/>
    <property type="match status" value="1"/>
</dbReference>
<feature type="compositionally biased region" description="Basic residues" evidence="5">
    <location>
        <begin position="28"/>
        <end position="37"/>
    </location>
</feature>
<keyword evidence="7" id="KW-1185">Reference proteome</keyword>
<dbReference type="GO" id="GO:0030688">
    <property type="term" value="C:preribosome, small subunit precursor"/>
    <property type="evidence" value="ECO:0007669"/>
    <property type="project" value="InterPro"/>
</dbReference>
<proteinExistence type="inferred from homology"/>
<dbReference type="GO" id="GO:0005634">
    <property type="term" value="C:nucleus"/>
    <property type="evidence" value="ECO:0007669"/>
    <property type="project" value="UniProtKB-SubCell"/>
</dbReference>
<keyword evidence="3" id="KW-0698">rRNA processing</keyword>
<comment type="caution">
    <text evidence="6">The sequence shown here is derived from an EMBL/GenBank/DDBJ whole genome shotgun (WGS) entry which is preliminary data.</text>
</comment>
<comment type="subcellular location">
    <subcellularLocation>
        <location evidence="1">Nucleus</location>
    </subcellularLocation>
</comment>
<dbReference type="Proteomes" id="UP000765509">
    <property type="component" value="Unassembled WGS sequence"/>
</dbReference>
<organism evidence="6 7">
    <name type="scientific">Austropuccinia psidii MF-1</name>
    <dbReference type="NCBI Taxonomy" id="1389203"/>
    <lineage>
        <taxon>Eukaryota</taxon>
        <taxon>Fungi</taxon>
        <taxon>Dikarya</taxon>
        <taxon>Basidiomycota</taxon>
        <taxon>Pucciniomycotina</taxon>
        <taxon>Pucciniomycetes</taxon>
        <taxon>Pucciniales</taxon>
        <taxon>Sphaerophragmiaceae</taxon>
        <taxon>Austropuccinia</taxon>
    </lineage>
</organism>
<evidence type="ECO:0000313" key="7">
    <source>
        <dbReference type="Proteomes" id="UP000765509"/>
    </source>
</evidence>
<evidence type="ECO:0000256" key="2">
    <source>
        <dbReference type="ARBA" id="ARBA00006374"/>
    </source>
</evidence>
<protein>
    <submittedName>
        <fullName evidence="6">Uncharacterized protein</fullName>
    </submittedName>
</protein>
<dbReference type="GO" id="GO:0006364">
    <property type="term" value="P:rRNA processing"/>
    <property type="evidence" value="ECO:0007669"/>
    <property type="project" value="UniProtKB-KW"/>
</dbReference>
<dbReference type="AlphaFoldDB" id="A0A9Q3BDB1"/>
<feature type="region of interest" description="Disordered" evidence="5">
    <location>
        <begin position="1"/>
        <end position="53"/>
    </location>
</feature>